<keyword evidence="1" id="KW-0812">Transmembrane</keyword>
<evidence type="ECO:0000313" key="2">
    <source>
        <dbReference type="EMBL" id="CAD7645046.1"/>
    </source>
</evidence>
<dbReference type="Proteomes" id="UP000759131">
    <property type="component" value="Unassembled WGS sequence"/>
</dbReference>
<dbReference type="EMBL" id="CAJPIZ010033058">
    <property type="protein sequence ID" value="CAG2120380.1"/>
    <property type="molecule type" value="Genomic_DNA"/>
</dbReference>
<feature type="transmembrane region" description="Helical" evidence="1">
    <location>
        <begin position="54"/>
        <end position="73"/>
    </location>
</feature>
<organism evidence="2">
    <name type="scientific">Medioppia subpectinata</name>
    <dbReference type="NCBI Taxonomy" id="1979941"/>
    <lineage>
        <taxon>Eukaryota</taxon>
        <taxon>Metazoa</taxon>
        <taxon>Ecdysozoa</taxon>
        <taxon>Arthropoda</taxon>
        <taxon>Chelicerata</taxon>
        <taxon>Arachnida</taxon>
        <taxon>Acari</taxon>
        <taxon>Acariformes</taxon>
        <taxon>Sarcoptiformes</taxon>
        <taxon>Oribatida</taxon>
        <taxon>Brachypylina</taxon>
        <taxon>Oppioidea</taxon>
        <taxon>Oppiidae</taxon>
        <taxon>Medioppia</taxon>
    </lineage>
</organism>
<evidence type="ECO:0000256" key="1">
    <source>
        <dbReference type="SAM" id="Phobius"/>
    </source>
</evidence>
<protein>
    <submittedName>
        <fullName evidence="2">Uncharacterized protein</fullName>
    </submittedName>
</protein>
<dbReference type="EMBL" id="OC887633">
    <property type="protein sequence ID" value="CAD7645046.1"/>
    <property type="molecule type" value="Genomic_DNA"/>
</dbReference>
<keyword evidence="1" id="KW-0472">Membrane</keyword>
<evidence type="ECO:0000313" key="3">
    <source>
        <dbReference type="Proteomes" id="UP000759131"/>
    </source>
</evidence>
<sequence length="87" mass="9334">MGMKYLMASGVVGLVITVIGLVGIIKENICIVIVLLVLTFLGVISNLVTREYGAAAWGIVCGTVTGLYLRLLIQKRDDIVETVVNKV</sequence>
<gene>
    <name evidence="2" type="ORF">OSB1V03_LOCUS20327</name>
</gene>
<name>A0A7R9QI38_9ACAR</name>
<dbReference type="AlphaFoldDB" id="A0A7R9QI38"/>
<keyword evidence="3" id="KW-1185">Reference proteome</keyword>
<accession>A0A7R9QI38</accession>
<feature type="transmembrane region" description="Helical" evidence="1">
    <location>
        <begin position="6"/>
        <end position="24"/>
    </location>
</feature>
<keyword evidence="1" id="KW-1133">Transmembrane helix</keyword>
<proteinExistence type="predicted"/>
<reference evidence="2" key="1">
    <citation type="submission" date="2020-11" db="EMBL/GenBank/DDBJ databases">
        <authorList>
            <person name="Tran Van P."/>
        </authorList>
    </citation>
    <scope>NUCLEOTIDE SEQUENCE</scope>
</reference>
<feature type="transmembrane region" description="Helical" evidence="1">
    <location>
        <begin position="29"/>
        <end position="48"/>
    </location>
</feature>